<proteinExistence type="predicted"/>
<dbReference type="OrthoDB" id="9151077at2"/>
<evidence type="ECO:0000313" key="2">
    <source>
        <dbReference type="EMBL" id="SEC37403.1"/>
    </source>
</evidence>
<dbReference type="RefSeq" id="WP_074816902.1">
    <property type="nucleotide sequence ID" value="NZ_FNTI01000001.1"/>
</dbReference>
<dbReference type="AlphaFoldDB" id="A0A1H4RZR4"/>
<gene>
    <name evidence="2" type="ORF">SAMN05444171_1258</name>
</gene>
<organism evidence="2 3">
    <name type="scientific">Bradyrhizobium lablabi</name>
    <dbReference type="NCBI Taxonomy" id="722472"/>
    <lineage>
        <taxon>Bacteria</taxon>
        <taxon>Pseudomonadati</taxon>
        <taxon>Pseudomonadota</taxon>
        <taxon>Alphaproteobacteria</taxon>
        <taxon>Hyphomicrobiales</taxon>
        <taxon>Nitrobacteraceae</taxon>
        <taxon>Bradyrhizobium</taxon>
    </lineage>
</organism>
<dbReference type="EMBL" id="FNTI01000001">
    <property type="protein sequence ID" value="SEC37403.1"/>
    <property type="molecule type" value="Genomic_DNA"/>
</dbReference>
<protein>
    <recommendedName>
        <fullName evidence="4">PEP-CTERM sorting domain-containing protein</fullName>
    </recommendedName>
</protein>
<name>A0A1H4RZR4_9BRAD</name>
<evidence type="ECO:0000256" key="1">
    <source>
        <dbReference type="SAM" id="SignalP"/>
    </source>
</evidence>
<feature type="chain" id="PRO_5010267396" description="PEP-CTERM sorting domain-containing protein" evidence="1">
    <location>
        <begin position="27"/>
        <end position="208"/>
    </location>
</feature>
<keyword evidence="1" id="KW-0732">Signal</keyword>
<evidence type="ECO:0008006" key="4">
    <source>
        <dbReference type="Google" id="ProtNLM"/>
    </source>
</evidence>
<sequence length="208" mass="22298">MGRFITIKSALAAAAFVAATIVSAQAQAVPLVTYSWTTTREGFGTHVDAPSSATFQVPLSDVLAGKISFFDVSNIQLFYPGLSFDTAAVSSTGFDFAAFVNPVTGAFVYSDDNQGFAVIASDSSDPNFSTFLSILVDNPVSGSVKDQFNALNHGQAFRAFLMPDIGPPAFPWSLLFQRPLLGHDDPGFCRDRCDDIPSSQEFNDRSLT</sequence>
<dbReference type="Proteomes" id="UP000183208">
    <property type="component" value="Unassembled WGS sequence"/>
</dbReference>
<feature type="signal peptide" evidence="1">
    <location>
        <begin position="1"/>
        <end position="26"/>
    </location>
</feature>
<reference evidence="2 3" key="1">
    <citation type="submission" date="2016-10" db="EMBL/GenBank/DDBJ databases">
        <authorList>
            <person name="de Groot N.N."/>
        </authorList>
    </citation>
    <scope>NUCLEOTIDE SEQUENCE [LARGE SCALE GENOMIC DNA]</scope>
    <source>
        <strain evidence="2 3">GAS522</strain>
    </source>
</reference>
<accession>A0A1H4RZR4</accession>
<evidence type="ECO:0000313" key="3">
    <source>
        <dbReference type="Proteomes" id="UP000183208"/>
    </source>
</evidence>